<evidence type="ECO:0000256" key="7">
    <source>
        <dbReference type="ARBA" id="ARBA00022842"/>
    </source>
</evidence>
<keyword evidence="6 12" id="KW-0812">Transmembrane</keyword>
<dbReference type="CDD" id="cd06853">
    <property type="entry name" value="GT_WecA_like"/>
    <property type="match status" value="1"/>
</dbReference>
<dbReference type="RefSeq" id="WP_138577083.1">
    <property type="nucleotide sequence ID" value="NZ_BJUT01000045.1"/>
</dbReference>
<keyword evidence="10 12" id="KW-0472">Membrane</keyword>
<dbReference type="InterPro" id="IPR012750">
    <property type="entry name" value="ECA_WecA-rel"/>
</dbReference>
<feature type="transmembrane region" description="Helical" evidence="12">
    <location>
        <begin position="157"/>
        <end position="176"/>
    </location>
</feature>
<name>A0ABQ0UHW2_PSEAF</name>
<dbReference type="Pfam" id="PF00953">
    <property type="entry name" value="Glycos_transf_4"/>
    <property type="match status" value="1"/>
</dbReference>
<protein>
    <recommendedName>
        <fullName evidence="12">Undecaprenyl-phosphate alpha-N-acetylglucosaminyl 1-phosphate transferase</fullName>
        <ecNumber evidence="12">2.7.8.33</ecNumber>
    </recommendedName>
    <alternativeName>
        <fullName evidence="12">UDP-GlcNAc:undecaprenyl-phosphate GlcNAc-1-phosphate transferase</fullName>
    </alternativeName>
    <alternativeName>
        <fullName evidence="12">Undecaprenyl-phosphate GlcNAc-1-phosphate transferase</fullName>
    </alternativeName>
</protein>
<feature type="transmembrane region" description="Helical" evidence="12">
    <location>
        <begin position="209"/>
        <end position="228"/>
    </location>
</feature>
<keyword evidence="4 12" id="KW-0328">Glycosyltransferase</keyword>
<evidence type="ECO:0000313" key="13">
    <source>
        <dbReference type="EMBL" id="GEK77811.1"/>
    </source>
</evidence>
<reference evidence="13 14" key="1">
    <citation type="submission" date="2019-07" db="EMBL/GenBank/DDBJ databases">
        <title>Whole genome shotgun sequence of Pseudoalteromonas atlantica NBRC 103033.</title>
        <authorList>
            <person name="Hosoyama A."/>
            <person name="Uohara A."/>
            <person name="Ohji S."/>
            <person name="Ichikawa N."/>
        </authorList>
    </citation>
    <scope>NUCLEOTIDE SEQUENCE [LARGE SCALE GENOMIC DNA]</scope>
    <source>
        <strain evidence="13 14">NBRC 103033</strain>
    </source>
</reference>
<keyword evidence="5 12" id="KW-0808">Transferase</keyword>
<sequence>MEFILAIISSFVLSLCSIKLFRPFAVKYNLVDKPNERKHHDGHVPLIGGVAVFASVAISCSIWLPFNQELTSYLCASGLMVLLGVMDDKHELSVKFRVVFQIIVATFMIIAIDNYIVELGDIFYFGDVQLGYFGIFFTYLAVIGLINAFNMVDGIDGLLGAMAINTLGAIALLLLLNQKENLFTVLIVVALIPYLIFNLGFCGTRYRKIFMGDAGSMFIGFTVVWLLVTNTQGQSASFRPVTALWIVAIPLMDMAALIVRRIKKGRSPFHADRDHLHHIFLRAGFSSRSALIIIFTLSVLFSGVGVIAELLNVPEFVMFFGFIILFLIYSVTILHIWKVLTFVRRFTTKQI</sequence>
<evidence type="ECO:0000256" key="11">
    <source>
        <dbReference type="ARBA" id="ARBA00023211"/>
    </source>
</evidence>
<evidence type="ECO:0000256" key="1">
    <source>
        <dbReference type="ARBA" id="ARBA00004651"/>
    </source>
</evidence>
<evidence type="ECO:0000256" key="10">
    <source>
        <dbReference type="ARBA" id="ARBA00023136"/>
    </source>
</evidence>
<dbReference type="HAMAP" id="MF_02030">
    <property type="entry name" value="WecA_Gammaproteo"/>
    <property type="match status" value="1"/>
</dbReference>
<keyword evidence="2 12" id="KW-1003">Cell membrane</keyword>
<evidence type="ECO:0000256" key="4">
    <source>
        <dbReference type="ARBA" id="ARBA00022676"/>
    </source>
</evidence>
<keyword evidence="14" id="KW-1185">Reference proteome</keyword>
<gene>
    <name evidence="12 13" type="primary">wecA</name>
    <name evidence="13" type="ORF">PAT01_31150</name>
</gene>
<dbReference type="NCBIfam" id="TIGR02380">
    <property type="entry name" value="ECA_wecA"/>
    <property type="match status" value="1"/>
</dbReference>
<feature type="transmembrane region" description="Helical" evidence="12">
    <location>
        <begin position="70"/>
        <end position="86"/>
    </location>
</feature>
<feature type="transmembrane region" description="Helical" evidence="12">
    <location>
        <begin position="46"/>
        <end position="64"/>
    </location>
</feature>
<evidence type="ECO:0000313" key="14">
    <source>
        <dbReference type="Proteomes" id="UP000321189"/>
    </source>
</evidence>
<feature type="transmembrane region" description="Helical" evidence="12">
    <location>
        <begin position="290"/>
        <end position="311"/>
    </location>
</feature>
<comment type="function">
    <text evidence="12">Catalyzes the transfer of the GlcNAc-1-phosphate moiety from UDP-GlcNAc onto the carrier lipid undecaprenyl phosphate (C55-P), yielding GlcNAc-pyrophosphoryl-undecaprenyl (GlcNAc-PP-C55).</text>
</comment>
<dbReference type="PANTHER" id="PTHR22926:SF3">
    <property type="entry name" value="UNDECAPRENYL-PHOSPHATE ALPHA-N-ACETYLGLUCOSAMINYL 1-PHOSPHATE TRANSFERASE"/>
    <property type="match status" value="1"/>
</dbReference>
<organism evidence="13 14">
    <name type="scientific">Pseudoalteromonas atlantica</name>
    <name type="common">Alteromonas atlantica</name>
    <dbReference type="NCBI Taxonomy" id="288"/>
    <lineage>
        <taxon>Bacteria</taxon>
        <taxon>Pseudomonadati</taxon>
        <taxon>Pseudomonadota</taxon>
        <taxon>Gammaproteobacteria</taxon>
        <taxon>Alteromonadales</taxon>
        <taxon>Pseudoalteromonadaceae</taxon>
        <taxon>Pseudoalteromonas</taxon>
    </lineage>
</organism>
<feature type="transmembrane region" description="Helical" evidence="12">
    <location>
        <begin position="182"/>
        <end position="202"/>
    </location>
</feature>
<dbReference type="GO" id="GO:0016740">
    <property type="term" value="F:transferase activity"/>
    <property type="evidence" value="ECO:0007669"/>
    <property type="project" value="UniProtKB-KW"/>
</dbReference>
<feature type="transmembrane region" description="Helical" evidence="12">
    <location>
        <begin position="317"/>
        <end position="337"/>
    </location>
</feature>
<feature type="transmembrane region" description="Helical" evidence="12">
    <location>
        <begin position="240"/>
        <end position="259"/>
    </location>
</feature>
<proteinExistence type="inferred from homology"/>
<keyword evidence="9 12" id="KW-1133">Transmembrane helix</keyword>
<accession>A0ABQ0UHW2</accession>
<dbReference type="PANTHER" id="PTHR22926">
    <property type="entry name" value="PHOSPHO-N-ACETYLMURAMOYL-PENTAPEPTIDE-TRANSFERASE"/>
    <property type="match status" value="1"/>
</dbReference>
<comment type="cofactor">
    <cofactor evidence="12">
        <name>Mn(2+)</name>
        <dbReference type="ChEBI" id="CHEBI:29035"/>
    </cofactor>
</comment>
<evidence type="ECO:0000256" key="9">
    <source>
        <dbReference type="ARBA" id="ARBA00022989"/>
    </source>
</evidence>
<keyword evidence="8 12" id="KW-0448">Lipopolysaccharide biosynthesis</keyword>
<evidence type="ECO:0000256" key="8">
    <source>
        <dbReference type="ARBA" id="ARBA00022985"/>
    </source>
</evidence>
<evidence type="ECO:0000256" key="12">
    <source>
        <dbReference type="HAMAP-Rule" id="MF_02030"/>
    </source>
</evidence>
<keyword evidence="11 12" id="KW-0464">Manganese</keyword>
<dbReference type="Proteomes" id="UP000321189">
    <property type="component" value="Unassembled WGS sequence"/>
</dbReference>
<comment type="pathway">
    <text evidence="12">Bacterial outer membrane biogenesis; LPS O-antigen biosynthesis.</text>
</comment>
<dbReference type="EMBL" id="BJUT01000045">
    <property type="protein sequence ID" value="GEK77811.1"/>
    <property type="molecule type" value="Genomic_DNA"/>
</dbReference>
<comment type="caution">
    <text evidence="13">The sequence shown here is derived from an EMBL/GenBank/DDBJ whole genome shotgun (WGS) entry which is preliminary data.</text>
</comment>
<feature type="transmembrane region" description="Helical" evidence="12">
    <location>
        <begin position="129"/>
        <end position="150"/>
    </location>
</feature>
<keyword evidence="3 12" id="KW-0997">Cell inner membrane</keyword>
<comment type="similarity">
    <text evidence="12">Belongs to the glycosyltransferase 4 family. WecA subfamily.</text>
</comment>
<evidence type="ECO:0000256" key="6">
    <source>
        <dbReference type="ARBA" id="ARBA00022692"/>
    </source>
</evidence>
<evidence type="ECO:0000256" key="3">
    <source>
        <dbReference type="ARBA" id="ARBA00022519"/>
    </source>
</evidence>
<dbReference type="EC" id="2.7.8.33" evidence="12"/>
<comment type="catalytic activity">
    <reaction evidence="12">
        <text>di-trans,octa-cis-undecaprenyl phosphate + UDP-N-acetyl-alpha-D-glucosamine = N-acetyl-alpha-D-glucosaminyl-di-trans,octa-cis-undecaprenyl diphosphate + UMP</text>
        <dbReference type="Rhea" id="RHEA:28090"/>
        <dbReference type="ChEBI" id="CHEBI:57705"/>
        <dbReference type="ChEBI" id="CHEBI:57865"/>
        <dbReference type="ChEBI" id="CHEBI:60392"/>
        <dbReference type="ChEBI" id="CHEBI:62959"/>
        <dbReference type="EC" id="2.7.8.33"/>
    </reaction>
</comment>
<keyword evidence="7 12" id="KW-0460">Magnesium</keyword>
<dbReference type="InterPro" id="IPR000715">
    <property type="entry name" value="Glycosyl_transferase_4"/>
</dbReference>
<comment type="cofactor">
    <cofactor evidence="12">
        <name>Mg(2+)</name>
        <dbReference type="ChEBI" id="CHEBI:18420"/>
    </cofactor>
</comment>
<evidence type="ECO:0000256" key="2">
    <source>
        <dbReference type="ARBA" id="ARBA00022475"/>
    </source>
</evidence>
<feature type="transmembrane region" description="Helical" evidence="12">
    <location>
        <begin position="6"/>
        <end position="25"/>
    </location>
</feature>
<feature type="transmembrane region" description="Helical" evidence="12">
    <location>
        <begin position="98"/>
        <end position="117"/>
    </location>
</feature>
<comment type="subcellular location">
    <subcellularLocation>
        <location evidence="12">Cell inner membrane</location>
        <topology evidence="12">Multi-pass membrane protein</topology>
    </subcellularLocation>
    <subcellularLocation>
        <location evidence="1">Cell membrane</location>
        <topology evidence="1">Multi-pass membrane protein</topology>
    </subcellularLocation>
</comment>
<evidence type="ECO:0000256" key="5">
    <source>
        <dbReference type="ARBA" id="ARBA00022679"/>
    </source>
</evidence>